<dbReference type="GO" id="GO:0048364">
    <property type="term" value="P:root development"/>
    <property type="evidence" value="ECO:0007669"/>
    <property type="project" value="InterPro"/>
</dbReference>
<dbReference type="Proteomes" id="UP000886885">
    <property type="component" value="Chromosome 2A"/>
</dbReference>
<gene>
    <name evidence="2" type="ORF">POTOM_007165</name>
</gene>
<dbReference type="Pfam" id="PF03087">
    <property type="entry name" value="BPS1"/>
    <property type="match status" value="1"/>
</dbReference>
<evidence type="ECO:0000313" key="3">
    <source>
        <dbReference type="Proteomes" id="UP000886885"/>
    </source>
</evidence>
<dbReference type="EMBL" id="JAAWWB010000003">
    <property type="protein sequence ID" value="KAG6785596.1"/>
    <property type="molecule type" value="Genomic_DNA"/>
</dbReference>
<name>A0A8X8ABP8_POPTO</name>
<keyword evidence="1" id="KW-0175">Coiled coil</keyword>
<sequence length="321" mass="36464">MRGLMIIFTTFRSFSLAEGRWNDDRRKRQGSKEWLVTMIMFSCGGGLYGGGSKDDKWMHKVKADIPIPPSHMIPKIPEGSSKVKTSMDVLTRMALPDFNALRDLHNSANELLHSPEIQQVLVSQKQEKWLHEVSEASLRMLDVCGVSKDVLLLVREHLLDLQFTLRRKRVGKQDISTEIAAYNLYRKKLKKGTLKCLKSLKGMTGKSVASDASHVDHSIVVVVEVLREVRVTAITIVESLLSLVSIPWLEQGSSKGSLIRYTFLRSTGQRLYDFFDETALHSANKRLEAIEIAVEDLEVELECMFRRLIQTRVLLLNILTN</sequence>
<evidence type="ECO:0000256" key="1">
    <source>
        <dbReference type="SAM" id="Coils"/>
    </source>
</evidence>
<reference evidence="2" key="1">
    <citation type="journal article" date="2020" name="bioRxiv">
        <title>Hybrid origin of Populus tomentosa Carr. identified through genome sequencing and phylogenomic analysis.</title>
        <authorList>
            <person name="An X."/>
            <person name="Gao K."/>
            <person name="Chen Z."/>
            <person name="Li J."/>
            <person name="Yang X."/>
            <person name="Yang X."/>
            <person name="Zhou J."/>
            <person name="Guo T."/>
            <person name="Zhao T."/>
            <person name="Huang S."/>
            <person name="Miao D."/>
            <person name="Khan W.U."/>
            <person name="Rao P."/>
            <person name="Ye M."/>
            <person name="Lei B."/>
            <person name="Liao W."/>
            <person name="Wang J."/>
            <person name="Ji L."/>
            <person name="Li Y."/>
            <person name="Guo B."/>
            <person name="Mustafa N.S."/>
            <person name="Li S."/>
            <person name="Yun Q."/>
            <person name="Keller S.R."/>
            <person name="Mao J."/>
            <person name="Zhang R."/>
            <person name="Strauss S.H."/>
        </authorList>
    </citation>
    <scope>NUCLEOTIDE SEQUENCE</scope>
    <source>
        <strain evidence="2">GM15</strain>
        <tissue evidence="2">Leaf</tissue>
    </source>
</reference>
<comment type="caution">
    <text evidence="2">The sequence shown here is derived from an EMBL/GenBank/DDBJ whole genome shotgun (WGS) entry which is preliminary data.</text>
</comment>
<evidence type="ECO:0008006" key="4">
    <source>
        <dbReference type="Google" id="ProtNLM"/>
    </source>
</evidence>
<keyword evidence="3" id="KW-1185">Reference proteome</keyword>
<organism evidence="2 3">
    <name type="scientific">Populus tomentosa</name>
    <name type="common">Chinese white poplar</name>
    <dbReference type="NCBI Taxonomy" id="118781"/>
    <lineage>
        <taxon>Eukaryota</taxon>
        <taxon>Viridiplantae</taxon>
        <taxon>Streptophyta</taxon>
        <taxon>Embryophyta</taxon>
        <taxon>Tracheophyta</taxon>
        <taxon>Spermatophyta</taxon>
        <taxon>Magnoliopsida</taxon>
        <taxon>eudicotyledons</taxon>
        <taxon>Gunneridae</taxon>
        <taxon>Pentapetalae</taxon>
        <taxon>rosids</taxon>
        <taxon>fabids</taxon>
        <taxon>Malpighiales</taxon>
        <taxon>Salicaceae</taxon>
        <taxon>Saliceae</taxon>
        <taxon>Populus</taxon>
    </lineage>
</organism>
<protein>
    <recommendedName>
        <fullName evidence="4">DUF241 domain protein</fullName>
    </recommendedName>
</protein>
<dbReference type="AlphaFoldDB" id="A0A8X8ABP8"/>
<dbReference type="PANTHER" id="PTHR33070">
    <property type="entry name" value="OS06G0725500 PROTEIN"/>
    <property type="match status" value="1"/>
</dbReference>
<dbReference type="OrthoDB" id="1678530at2759"/>
<proteinExistence type="predicted"/>
<accession>A0A8X8ABP8</accession>
<dbReference type="InterPro" id="IPR004320">
    <property type="entry name" value="BPS1_pln"/>
</dbReference>
<dbReference type="PANTHER" id="PTHR33070:SF7">
    <property type="entry name" value="RX N-TERMINAL DOMAIN-CONTAINING PROTEIN"/>
    <property type="match status" value="1"/>
</dbReference>
<dbReference type="GO" id="GO:0048367">
    <property type="term" value="P:shoot system development"/>
    <property type="evidence" value="ECO:0007669"/>
    <property type="project" value="InterPro"/>
</dbReference>
<evidence type="ECO:0000313" key="2">
    <source>
        <dbReference type="EMBL" id="KAG6785596.1"/>
    </source>
</evidence>
<feature type="coiled-coil region" evidence="1">
    <location>
        <begin position="280"/>
        <end position="307"/>
    </location>
</feature>